<sequence length="469" mass="52580">MNLQRPTQADLDGMSHAEKDALIWLLFEAVVNLESRLKELEERVEKTSRNSSKPPSSDGLRKGAAQPRRRGEKPSGGQADHPGKTLRMVETPDGVVDVRPSGVCVCGRELSEQEAALKERRQQIDLPEPRVVVTEYRQWSVQCGCGREHCEVFPGDVTPNIRYGPRLKAYAVGLVEGHFVSLERVTEILADQYGVHPSDGTVQAWVKQAGERLADDYEATRMAVLEAEVGHFDESGMRVAGALHWLHVGACARAVHYSTHPKRGQDAMEAAGILPAFKGCAVHDHWKSYWHYSQATHALCNAHHLRELLYLAESTGHWWPVALRQVLLEGLEAVKQAQAQKRTALDSAFVAGVPARYDEQVANGLAVFPVKPPDPDDKRCRKQHPATNLLVRLRDYKTEVWRFLTDWRVPFDNNRAERTVRPVKVKLKVSGGFRSEAGAKAFCILRSVWETSRLNSRNPFEVLRTAFTA</sequence>
<accession>A0ABM7QLM2</accession>
<feature type="region of interest" description="Disordered" evidence="1">
    <location>
        <begin position="43"/>
        <end position="86"/>
    </location>
</feature>
<dbReference type="NCBIfam" id="NF033517">
    <property type="entry name" value="transpos_IS66"/>
    <property type="match status" value="1"/>
</dbReference>
<evidence type="ECO:0000259" key="2">
    <source>
        <dbReference type="Pfam" id="PF03050"/>
    </source>
</evidence>
<evidence type="ECO:0000259" key="3">
    <source>
        <dbReference type="Pfam" id="PF20042"/>
    </source>
</evidence>
<dbReference type="Pfam" id="PF20042">
    <property type="entry name" value="DUF6444"/>
    <property type="match status" value="1"/>
</dbReference>
<evidence type="ECO:0008006" key="6">
    <source>
        <dbReference type="Google" id="ProtNLM"/>
    </source>
</evidence>
<gene>
    <name evidence="4" type="ORF">Atep_14420</name>
</gene>
<dbReference type="Proteomes" id="UP000680679">
    <property type="component" value="Chromosome"/>
</dbReference>
<proteinExistence type="predicted"/>
<dbReference type="RefSeq" id="WP_213381206.1">
    <property type="nucleotide sequence ID" value="NZ_AP024563.1"/>
</dbReference>
<feature type="domain" description="Transposase IS66 central" evidence="2">
    <location>
        <begin position="162"/>
        <end position="440"/>
    </location>
</feature>
<dbReference type="InterPro" id="IPR052344">
    <property type="entry name" value="Transposase-related"/>
</dbReference>
<keyword evidence="5" id="KW-1185">Reference proteome</keyword>
<evidence type="ECO:0000313" key="4">
    <source>
        <dbReference type="EMBL" id="BCU06765.1"/>
    </source>
</evidence>
<evidence type="ECO:0000313" key="5">
    <source>
        <dbReference type="Proteomes" id="UP000680679"/>
    </source>
</evidence>
<protein>
    <recommendedName>
        <fullName evidence="6">Transposase</fullName>
    </recommendedName>
</protein>
<dbReference type="EMBL" id="AP024563">
    <property type="protein sequence ID" value="BCU06765.1"/>
    <property type="molecule type" value="Genomic_DNA"/>
</dbReference>
<dbReference type="InterPro" id="IPR004291">
    <property type="entry name" value="Transposase_IS66_central"/>
</dbReference>
<feature type="domain" description="DUF6444" evidence="3">
    <location>
        <begin position="7"/>
        <end position="85"/>
    </location>
</feature>
<dbReference type="Pfam" id="PF03050">
    <property type="entry name" value="DDE_Tnp_IS66"/>
    <property type="match status" value="1"/>
</dbReference>
<organism evidence="4 5">
    <name type="scientific">Allochromatium tepidum</name>
    <dbReference type="NCBI Taxonomy" id="553982"/>
    <lineage>
        <taxon>Bacteria</taxon>
        <taxon>Pseudomonadati</taxon>
        <taxon>Pseudomonadota</taxon>
        <taxon>Gammaproteobacteria</taxon>
        <taxon>Chromatiales</taxon>
        <taxon>Chromatiaceae</taxon>
        <taxon>Allochromatium</taxon>
    </lineage>
</organism>
<dbReference type="InterPro" id="IPR045618">
    <property type="entry name" value="DUF6444"/>
</dbReference>
<evidence type="ECO:0000256" key="1">
    <source>
        <dbReference type="SAM" id="MobiDB-lite"/>
    </source>
</evidence>
<reference evidence="4 5" key="1">
    <citation type="submission" date="2021-04" db="EMBL/GenBank/DDBJ databases">
        <title>Complete genome sequencing of Allochromatium tepidum strain NZ.</title>
        <authorList>
            <person name="Tsukatani Y."/>
            <person name="Mori H."/>
        </authorList>
    </citation>
    <scope>NUCLEOTIDE SEQUENCE [LARGE SCALE GENOMIC DNA]</scope>
    <source>
        <strain evidence="4 5">NZ</strain>
    </source>
</reference>
<dbReference type="PANTHER" id="PTHR33678">
    <property type="entry name" value="BLL1576 PROTEIN"/>
    <property type="match status" value="1"/>
</dbReference>
<name>A0ABM7QLM2_9GAMM</name>
<dbReference type="PANTHER" id="PTHR33678:SF1">
    <property type="entry name" value="BLL1576 PROTEIN"/>
    <property type="match status" value="1"/>
</dbReference>